<reference evidence="1" key="1">
    <citation type="submission" date="2021-02" db="EMBL/GenBank/DDBJ databases">
        <authorList>
            <person name="Nowell W R."/>
        </authorList>
    </citation>
    <scope>NUCLEOTIDE SEQUENCE</scope>
</reference>
<sequence>MMNDLNSSSSSDEQIFVKNQLNKMVTFVPNERAFFNYETKSLNRTYNYLYNESKCRITLPEISRDSLIISSLLSIRRLIVRIGVFYETGSSIQLFFGSGLLLNDKLVLTCAHNFDAIEWEDKPIRHSKIVICCLDPANESLFSMFNPSDDLIEAKLFRRGLIQDNMSNYDESNVNTTDLAILLLDKPIQSLSSNEFFDPKLNSLLPKSNDIPMNSQLFLISYNGELTDNNELNPYKDEKGFENVSIDKLNFYHNANHKSVSIGRLIQDSPSNDKHVMHSCSTLRGSSGGVVLYSTGKFAGIHIGVANSRKRKHNDVFFNKETFNKYLPVASTKFRQFIIESIIPNIDNDTADKWQFDSK</sequence>
<dbReference type="AlphaFoldDB" id="A0A817RKZ4"/>
<evidence type="ECO:0000313" key="1">
    <source>
        <dbReference type="EMBL" id="CAF3253268.1"/>
    </source>
</evidence>
<protein>
    <recommendedName>
        <fullName evidence="3">Serine protease</fullName>
    </recommendedName>
</protein>
<dbReference type="InterPro" id="IPR043504">
    <property type="entry name" value="Peptidase_S1_PA_chymotrypsin"/>
</dbReference>
<gene>
    <name evidence="1" type="ORF">LUA448_LOCUS4959</name>
</gene>
<dbReference type="InterPro" id="IPR009003">
    <property type="entry name" value="Peptidase_S1_PA"/>
</dbReference>
<name>A0A817RKZ4_9BILA</name>
<comment type="caution">
    <text evidence="1">The sequence shown here is derived from an EMBL/GenBank/DDBJ whole genome shotgun (WGS) entry which is preliminary data.</text>
</comment>
<dbReference type="SUPFAM" id="SSF50494">
    <property type="entry name" value="Trypsin-like serine proteases"/>
    <property type="match status" value="1"/>
</dbReference>
<dbReference type="Proteomes" id="UP000663833">
    <property type="component" value="Unassembled WGS sequence"/>
</dbReference>
<evidence type="ECO:0008006" key="3">
    <source>
        <dbReference type="Google" id="ProtNLM"/>
    </source>
</evidence>
<dbReference type="Gene3D" id="2.40.10.10">
    <property type="entry name" value="Trypsin-like serine proteases"/>
    <property type="match status" value="2"/>
</dbReference>
<evidence type="ECO:0000313" key="2">
    <source>
        <dbReference type="Proteomes" id="UP000663833"/>
    </source>
</evidence>
<dbReference type="Pfam" id="PF13365">
    <property type="entry name" value="Trypsin_2"/>
    <property type="match status" value="1"/>
</dbReference>
<proteinExistence type="predicted"/>
<dbReference type="EMBL" id="CAJNYD010000402">
    <property type="protein sequence ID" value="CAF3253268.1"/>
    <property type="molecule type" value="Genomic_DNA"/>
</dbReference>
<organism evidence="1 2">
    <name type="scientific">Rotaria socialis</name>
    <dbReference type="NCBI Taxonomy" id="392032"/>
    <lineage>
        <taxon>Eukaryota</taxon>
        <taxon>Metazoa</taxon>
        <taxon>Spiralia</taxon>
        <taxon>Gnathifera</taxon>
        <taxon>Rotifera</taxon>
        <taxon>Eurotatoria</taxon>
        <taxon>Bdelloidea</taxon>
        <taxon>Philodinida</taxon>
        <taxon>Philodinidae</taxon>
        <taxon>Rotaria</taxon>
    </lineage>
</organism>
<accession>A0A817RKZ4</accession>